<feature type="domain" description="Exonuclease" evidence="8">
    <location>
        <begin position="392"/>
        <end position="555"/>
    </location>
</feature>
<evidence type="ECO:0000256" key="6">
    <source>
        <dbReference type="ARBA" id="ARBA00023242"/>
    </source>
</evidence>
<dbReference type="InterPro" id="IPR012337">
    <property type="entry name" value="RNaseH-like_sf"/>
</dbReference>
<feature type="compositionally biased region" description="Low complexity" evidence="7">
    <location>
        <begin position="11"/>
        <end position="27"/>
    </location>
</feature>
<feature type="compositionally biased region" description="Polar residues" evidence="7">
    <location>
        <begin position="1"/>
        <end position="10"/>
    </location>
</feature>
<accession>A0ABP0B4N2</accession>
<dbReference type="SUPFAM" id="SSF53098">
    <property type="entry name" value="Ribonuclease H-like"/>
    <property type="match status" value="1"/>
</dbReference>
<keyword evidence="5" id="KW-0269">Exonuclease</keyword>
<feature type="compositionally biased region" description="Gly residues" evidence="7">
    <location>
        <begin position="110"/>
        <end position="126"/>
    </location>
</feature>
<evidence type="ECO:0000256" key="2">
    <source>
        <dbReference type="ARBA" id="ARBA00006357"/>
    </source>
</evidence>
<organism evidence="9 10">
    <name type="scientific">Sporothrix curviconia</name>
    <dbReference type="NCBI Taxonomy" id="1260050"/>
    <lineage>
        <taxon>Eukaryota</taxon>
        <taxon>Fungi</taxon>
        <taxon>Dikarya</taxon>
        <taxon>Ascomycota</taxon>
        <taxon>Pezizomycotina</taxon>
        <taxon>Sordariomycetes</taxon>
        <taxon>Sordariomycetidae</taxon>
        <taxon>Ophiostomatales</taxon>
        <taxon>Ophiostomataceae</taxon>
        <taxon>Sporothrix</taxon>
    </lineage>
</organism>
<feature type="compositionally biased region" description="Basic residues" evidence="7">
    <location>
        <begin position="79"/>
        <end position="95"/>
    </location>
</feature>
<protein>
    <recommendedName>
        <fullName evidence="8">Exonuclease domain-containing protein</fullName>
    </recommendedName>
</protein>
<keyword evidence="3" id="KW-0540">Nuclease</keyword>
<dbReference type="Proteomes" id="UP001642405">
    <property type="component" value="Unassembled WGS sequence"/>
</dbReference>
<keyword evidence="4" id="KW-0378">Hydrolase</keyword>
<feature type="compositionally biased region" description="Polar residues" evidence="7">
    <location>
        <begin position="28"/>
        <end position="43"/>
    </location>
</feature>
<feature type="compositionally biased region" description="Low complexity" evidence="7">
    <location>
        <begin position="681"/>
        <end position="698"/>
    </location>
</feature>
<evidence type="ECO:0000256" key="1">
    <source>
        <dbReference type="ARBA" id="ARBA00004123"/>
    </source>
</evidence>
<feature type="compositionally biased region" description="Basic and acidic residues" evidence="7">
    <location>
        <begin position="303"/>
        <end position="321"/>
    </location>
</feature>
<feature type="region of interest" description="Disordered" evidence="7">
    <location>
        <begin position="1"/>
        <end position="147"/>
    </location>
</feature>
<comment type="similarity">
    <text evidence="2">Belongs to the REXO1/REXO3 family.</text>
</comment>
<dbReference type="Pfam" id="PF00929">
    <property type="entry name" value="RNase_T"/>
    <property type="match status" value="1"/>
</dbReference>
<evidence type="ECO:0000256" key="4">
    <source>
        <dbReference type="ARBA" id="ARBA00022801"/>
    </source>
</evidence>
<evidence type="ECO:0000256" key="3">
    <source>
        <dbReference type="ARBA" id="ARBA00022722"/>
    </source>
</evidence>
<evidence type="ECO:0000256" key="5">
    <source>
        <dbReference type="ARBA" id="ARBA00022839"/>
    </source>
</evidence>
<feature type="region of interest" description="Disordered" evidence="7">
    <location>
        <begin position="297"/>
        <end position="321"/>
    </location>
</feature>
<sequence>MTAASAQADSTTMAQAPAGSAATPASTVEVSPTQSASDSTASVAGTKRSRTDMELGELAAAEALSLTTNDAEANTSNQHQHHKSKKDRRDKKGKSRGKDKENDSQAASATGGGDGAADGNDNGIGGEWQTVRNGRPAKKLKKVPKRDSSNYPALAFNKNARLQSKIQVSDLRNLVTYLFADGTAPQWIGVHHRPSFRKIVAIMVPGLEEAMFKPDVDFARWMQIEDGSVDALERWNKRVATPHDDCYPRTLDAAVLPSAVLPLTDVFSQLWPVRARGNEKYATLFSPVATFLTAPLPKSASASDDKPKGSGPRFRPDNGSKDVRTRITEFLATPEEYMANEFVLHPALLPTAEQRAAFKDEPGWVHTNVAELADGDVPEAEIEQGSVTAGRSVYAVDCEMCKAADDKFVLTRISVVAWDGEVVMDELVKPDEPIVDYLTQFSGITEAMLAPVTTRLADIQARLLELLDARAILVGHSLDSDVRAMQLTHPFVVDTSIAFPHPMAPAKKHALRWLSSKFLNREIQKGHGTARGHDSVEDARTCLDLIKRKCEKGKAWGGSGSGQNAEWAGGEGAGENLFHRLARAGTAYRSQGGPQATGGLATGKSTAAVDWGDAKRSLCGEARIVLGGCRSDADVEAGILRAVHGDSDGKVVPGGGVDFVWARMREVEALQGWWNRNKLPGGADAQQQAAAASQNGQGPPTLQMLEALMAAEEDKHPDEKKNDNEERGREKEKEKGKTKTSPLERAVRILARRIQRIHAQLPPCTALVVFSGSGDPRAMSKLQAQRAQHKKEYHTPGIKWDQISVPWTDTEAQLLQMAVRRAREGIALLAVK</sequence>
<feature type="compositionally biased region" description="Polar residues" evidence="7">
    <location>
        <begin position="67"/>
        <end position="78"/>
    </location>
</feature>
<keyword evidence="10" id="KW-1185">Reference proteome</keyword>
<dbReference type="PANTHER" id="PTHR12801">
    <property type="entry name" value="RNA EXONUCLEASE REXO1 / RECO3 FAMILY MEMBER-RELATED"/>
    <property type="match status" value="1"/>
</dbReference>
<feature type="region of interest" description="Disordered" evidence="7">
    <location>
        <begin position="712"/>
        <end position="741"/>
    </location>
</feature>
<evidence type="ECO:0000256" key="7">
    <source>
        <dbReference type="SAM" id="MobiDB-lite"/>
    </source>
</evidence>
<dbReference type="InterPro" id="IPR034922">
    <property type="entry name" value="REX1-like_exo"/>
</dbReference>
<evidence type="ECO:0000313" key="9">
    <source>
        <dbReference type="EMBL" id="CAK7214274.1"/>
    </source>
</evidence>
<dbReference type="InterPro" id="IPR013520">
    <property type="entry name" value="Ribonucl_H"/>
</dbReference>
<feature type="compositionally biased region" description="Basic residues" evidence="7">
    <location>
        <begin position="135"/>
        <end position="144"/>
    </location>
</feature>
<name>A0ABP0B4N2_9PEZI</name>
<proteinExistence type="inferred from homology"/>
<gene>
    <name evidence="9" type="ORF">SCUCBS95973_002084</name>
</gene>
<feature type="compositionally biased region" description="Basic and acidic residues" evidence="7">
    <location>
        <begin position="712"/>
        <end position="737"/>
    </location>
</feature>
<feature type="region of interest" description="Disordered" evidence="7">
    <location>
        <begin position="678"/>
        <end position="700"/>
    </location>
</feature>
<dbReference type="InterPro" id="IPR036397">
    <property type="entry name" value="RNaseH_sf"/>
</dbReference>
<evidence type="ECO:0000259" key="8">
    <source>
        <dbReference type="SMART" id="SM00479"/>
    </source>
</evidence>
<dbReference type="InterPro" id="IPR047021">
    <property type="entry name" value="REXO1/3/4-like"/>
</dbReference>
<evidence type="ECO:0000313" key="10">
    <source>
        <dbReference type="Proteomes" id="UP001642405"/>
    </source>
</evidence>
<comment type="caution">
    <text evidence="9">The sequence shown here is derived from an EMBL/GenBank/DDBJ whole genome shotgun (WGS) entry which is preliminary data.</text>
</comment>
<dbReference type="SMART" id="SM00479">
    <property type="entry name" value="EXOIII"/>
    <property type="match status" value="1"/>
</dbReference>
<dbReference type="EMBL" id="CAWUHB010000008">
    <property type="protein sequence ID" value="CAK7214274.1"/>
    <property type="molecule type" value="Genomic_DNA"/>
</dbReference>
<dbReference type="Gene3D" id="3.30.420.10">
    <property type="entry name" value="Ribonuclease H-like superfamily/Ribonuclease H"/>
    <property type="match status" value="1"/>
</dbReference>
<comment type="subcellular location">
    <subcellularLocation>
        <location evidence="1">Nucleus</location>
    </subcellularLocation>
</comment>
<keyword evidence="6" id="KW-0539">Nucleus</keyword>
<feature type="compositionally biased region" description="Low complexity" evidence="7">
    <location>
        <begin position="56"/>
        <end position="66"/>
    </location>
</feature>
<dbReference type="CDD" id="cd06145">
    <property type="entry name" value="REX1_like"/>
    <property type="match status" value="1"/>
</dbReference>
<dbReference type="PANTHER" id="PTHR12801:SF115">
    <property type="entry name" value="FI18136P1-RELATED"/>
    <property type="match status" value="1"/>
</dbReference>
<reference evidence="9 10" key="1">
    <citation type="submission" date="2024-01" db="EMBL/GenBank/DDBJ databases">
        <authorList>
            <person name="Allen C."/>
            <person name="Tagirdzhanova G."/>
        </authorList>
    </citation>
    <scope>NUCLEOTIDE SEQUENCE [LARGE SCALE GENOMIC DNA]</scope>
</reference>